<evidence type="ECO:0000256" key="1">
    <source>
        <dbReference type="ARBA" id="ARBA00022670"/>
    </source>
</evidence>
<keyword evidence="5 6" id="KW-0482">Metalloprotease</keyword>
<dbReference type="Gene3D" id="1.10.1370.20">
    <property type="entry name" value="Oligoendopeptidase f, C-terminal domain"/>
    <property type="match status" value="1"/>
</dbReference>
<keyword evidence="3 6" id="KW-0378">Hydrolase</keyword>
<dbReference type="EMBL" id="JAPWGL010000003">
    <property type="protein sequence ID" value="MCZ4224040.1"/>
    <property type="molecule type" value="Genomic_DNA"/>
</dbReference>
<protein>
    <submittedName>
        <fullName evidence="8">M3 family metallopeptidase</fullName>
    </submittedName>
</protein>
<dbReference type="InterPro" id="IPR001567">
    <property type="entry name" value="Pept_M3A_M3B_dom"/>
</dbReference>
<proteinExistence type="inferred from homology"/>
<dbReference type="InterPro" id="IPR042088">
    <property type="entry name" value="OligoPept_F_C"/>
</dbReference>
<comment type="similarity">
    <text evidence="6">Belongs to the peptidase M3 family.</text>
</comment>
<dbReference type="Pfam" id="PF01432">
    <property type="entry name" value="Peptidase_M3"/>
    <property type="match status" value="1"/>
</dbReference>
<evidence type="ECO:0000256" key="3">
    <source>
        <dbReference type="ARBA" id="ARBA00022801"/>
    </source>
</evidence>
<keyword evidence="2 6" id="KW-0479">Metal-binding</keyword>
<evidence type="ECO:0000259" key="7">
    <source>
        <dbReference type="Pfam" id="PF01432"/>
    </source>
</evidence>
<comment type="caution">
    <text evidence="8">The sequence shown here is derived from an EMBL/GenBank/DDBJ whole genome shotgun (WGS) entry which is preliminary data.</text>
</comment>
<feature type="domain" description="Peptidase M3A/M3B catalytic" evidence="7">
    <location>
        <begin position="401"/>
        <end position="606"/>
    </location>
</feature>
<accession>A0ABT4KYM6</accession>
<gene>
    <name evidence="8" type="ORF">O0931_12070</name>
</gene>
<organism evidence="8 9">
    <name type="scientific">Pedobacter rhodius</name>
    <dbReference type="NCBI Taxonomy" id="3004098"/>
    <lineage>
        <taxon>Bacteria</taxon>
        <taxon>Pseudomonadati</taxon>
        <taxon>Bacteroidota</taxon>
        <taxon>Sphingobacteriia</taxon>
        <taxon>Sphingobacteriales</taxon>
        <taxon>Sphingobacteriaceae</taxon>
        <taxon>Pedobacter</taxon>
    </lineage>
</organism>
<sequence>MQIIRNLILSNTVVLLTSFFISIRAQSFDPFSGQSTKFHVNLSRYFKSENIEANKRNILFSEVDRFINDSLWTTSNLYKKLKDYDRLLISLKKHYEYYRLLNYRDNRDTISRYIRNQVEEKLDKLDGYLTQSLSKDEIKTIFTASYQPKSLATYKYFVDQRNKSTDFQLSLPEQIRLQKIGKRAVESLTEKYDRLMDEIDAPDIILADGVKLNPIRNRNVLLQSKDHEVRKATSLAYHSAYNVHGEMMATTLIDIAKQNDLLSKLQGFKNAPQRNYKIHLQLPEDSVRSLLLEMPLHADVFKAYQKLLAEYNQRGTDLEKVNSYDLLIADKYAYKPLPFTEVKKLILDAMSPLGSTYIKKFSWLLTPENGAMEIAGGTGSRVNEYTSIGYAGVPVSLYMRTYNGTLSSLLTLSHEGGHAVHQLLMNQQLRIPSYASGPSFLFEAFAMLNELLVLDKLEEHVKDIKGKAYYTKQFLNLLSLEVFSSAEEGLFEQKLYDHLANGRSLTRENIDSLYANVMGHYDLFFPKEPERRSEWINKRLFFDDSLYSVNYLYAVLVAGKLYDHLHEHPKKFEARYLALLKNGFNAPATELFERFMGFKLDTKILLKSTLKLIRNKTETLRELYKQNEP</sequence>
<dbReference type="RefSeq" id="WP_269415835.1">
    <property type="nucleotide sequence ID" value="NZ_JAPWGL010000003.1"/>
</dbReference>
<keyword evidence="4 6" id="KW-0862">Zinc</keyword>
<keyword evidence="1 6" id="KW-0645">Protease</keyword>
<evidence type="ECO:0000256" key="4">
    <source>
        <dbReference type="ARBA" id="ARBA00022833"/>
    </source>
</evidence>
<evidence type="ECO:0000313" key="8">
    <source>
        <dbReference type="EMBL" id="MCZ4224040.1"/>
    </source>
</evidence>
<comment type="cofactor">
    <cofactor evidence="6">
        <name>Zn(2+)</name>
        <dbReference type="ChEBI" id="CHEBI:29105"/>
    </cofactor>
    <text evidence="6">Binds 1 zinc ion.</text>
</comment>
<evidence type="ECO:0000256" key="2">
    <source>
        <dbReference type="ARBA" id="ARBA00022723"/>
    </source>
</evidence>
<evidence type="ECO:0000313" key="9">
    <source>
        <dbReference type="Proteomes" id="UP001144341"/>
    </source>
</evidence>
<evidence type="ECO:0000256" key="6">
    <source>
        <dbReference type="RuleBase" id="RU003435"/>
    </source>
</evidence>
<dbReference type="Proteomes" id="UP001144341">
    <property type="component" value="Unassembled WGS sequence"/>
</dbReference>
<reference evidence="8" key="1">
    <citation type="submission" date="2022-12" db="EMBL/GenBank/DDBJ databases">
        <title>Genome sequence of SJ11.</title>
        <authorList>
            <person name="Woo H."/>
        </authorList>
    </citation>
    <scope>NUCLEOTIDE SEQUENCE</scope>
    <source>
        <strain evidence="8">SJ11</strain>
    </source>
</reference>
<keyword evidence="9" id="KW-1185">Reference proteome</keyword>
<name>A0ABT4KYM6_9SPHI</name>
<dbReference type="SUPFAM" id="SSF55486">
    <property type="entry name" value="Metalloproteases ('zincins'), catalytic domain"/>
    <property type="match status" value="1"/>
</dbReference>
<evidence type="ECO:0000256" key="5">
    <source>
        <dbReference type="ARBA" id="ARBA00023049"/>
    </source>
</evidence>